<sequence length="62" mass="6963">MIKITLLESTFHTLRLFSHSRASAVSVAIHFQKVDSSANASFSVIARFCAVVKRSFFSIHTY</sequence>
<keyword evidence="2" id="KW-1185">Reference proteome</keyword>
<dbReference type="Proteomes" id="UP001173802">
    <property type="component" value="Unassembled WGS sequence"/>
</dbReference>
<reference evidence="1 2" key="1">
    <citation type="journal article" date="2023" name="Microorganisms">
        <title>Isolation and Genomic Characteristics of Cat-Borne Campylobacter felis sp. nov. and Sheep-Borne Campylobacter ovis sp. nov.</title>
        <authorList>
            <person name="Wang H."/>
            <person name="Li Y."/>
            <person name="Gu Y."/>
            <person name="Zhou G."/>
            <person name="Chen X."/>
            <person name="Zhang X."/>
            <person name="Shao Z."/>
            <person name="Zhang J."/>
            <person name="Zhang M."/>
        </authorList>
    </citation>
    <scope>NUCLEOTIDE SEQUENCE [LARGE SCALE GENOMIC DNA]</scope>
    <source>
        <strain evidence="1 2">XJK30-2</strain>
    </source>
</reference>
<evidence type="ECO:0000313" key="2">
    <source>
        <dbReference type="Proteomes" id="UP001173802"/>
    </source>
</evidence>
<dbReference type="EMBL" id="JANURN010000003">
    <property type="protein sequence ID" value="MDL0081864.1"/>
    <property type="molecule type" value="Genomic_DNA"/>
</dbReference>
<organism evidence="1 2">
    <name type="scientific">Helicobacter zhangjianzhongii</name>
    <dbReference type="NCBI Taxonomy" id="2974574"/>
    <lineage>
        <taxon>Bacteria</taxon>
        <taxon>Pseudomonadati</taxon>
        <taxon>Campylobacterota</taxon>
        <taxon>Epsilonproteobacteria</taxon>
        <taxon>Campylobacterales</taxon>
        <taxon>Helicobacteraceae</taxon>
        <taxon>Helicobacter</taxon>
    </lineage>
</organism>
<accession>A0ACC6FRF7</accession>
<comment type="caution">
    <text evidence="1">The sequence shown here is derived from an EMBL/GenBank/DDBJ whole genome shotgun (WGS) entry which is preliminary data.</text>
</comment>
<evidence type="ECO:0000313" key="1">
    <source>
        <dbReference type="EMBL" id="MDL0081864.1"/>
    </source>
</evidence>
<protein>
    <submittedName>
        <fullName evidence="1">Uncharacterized protein</fullName>
    </submittedName>
</protein>
<name>A0ACC6FRF7_9HELI</name>
<proteinExistence type="predicted"/>
<gene>
    <name evidence="1" type="ORF">NYG90_04095</name>
</gene>